<feature type="binding site" evidence="3">
    <location>
        <begin position="231"/>
        <end position="235"/>
    </location>
    <ligand>
        <name>CoA</name>
        <dbReference type="ChEBI" id="CHEBI:57287"/>
    </ligand>
</feature>
<organism evidence="6 7">
    <name type="scientific">Hornefia porci</name>
    <dbReference type="NCBI Taxonomy" id="2652292"/>
    <lineage>
        <taxon>Bacteria</taxon>
        <taxon>Bacillati</taxon>
        <taxon>Bacillota</taxon>
        <taxon>Clostridia</taxon>
        <taxon>Peptostreptococcales</taxon>
        <taxon>Anaerovoracaceae</taxon>
        <taxon>Hornefia</taxon>
    </lineage>
</organism>
<accession>A0A1Q9JLB5</accession>
<evidence type="ECO:0000256" key="2">
    <source>
        <dbReference type="ARBA" id="ARBA00022679"/>
    </source>
</evidence>
<evidence type="ECO:0000259" key="5">
    <source>
        <dbReference type="Pfam" id="PF13336"/>
    </source>
</evidence>
<dbReference type="InterPro" id="IPR003702">
    <property type="entry name" value="ActCoA_hydro_N"/>
</dbReference>
<dbReference type="GO" id="GO:0005737">
    <property type="term" value="C:cytoplasm"/>
    <property type="evidence" value="ECO:0007669"/>
    <property type="project" value="UniProtKB-SubCell"/>
</dbReference>
<dbReference type="GO" id="GO:0008775">
    <property type="term" value="F:acetate CoA-transferase activity"/>
    <property type="evidence" value="ECO:0007669"/>
    <property type="project" value="InterPro"/>
</dbReference>
<comment type="catalytic activity">
    <reaction evidence="3">
        <text>butanoate + acetyl-CoA = butanoyl-CoA + acetate</text>
        <dbReference type="Rhea" id="RHEA:30071"/>
        <dbReference type="ChEBI" id="CHEBI:17968"/>
        <dbReference type="ChEBI" id="CHEBI:30089"/>
        <dbReference type="ChEBI" id="CHEBI:57288"/>
        <dbReference type="ChEBI" id="CHEBI:57371"/>
    </reaction>
</comment>
<keyword evidence="3" id="KW-0443">Lipid metabolism</keyword>
<dbReference type="Pfam" id="PF13336">
    <property type="entry name" value="AcetylCoA_hyd_C"/>
    <property type="match status" value="1"/>
</dbReference>
<feature type="domain" description="Acetyl-CoA hydrolase/transferase C-terminal" evidence="5">
    <location>
        <begin position="290"/>
        <end position="446"/>
    </location>
</feature>
<dbReference type="Gene3D" id="3.40.1080.10">
    <property type="entry name" value="Glutaconate Coenzyme A-transferase"/>
    <property type="match status" value="1"/>
</dbReference>
<dbReference type="UniPathway" id="UPA00863"/>
<dbReference type="Gene3D" id="3.30.750.70">
    <property type="entry name" value="4-hydroxybutyrate coenzyme like domains"/>
    <property type="match status" value="1"/>
</dbReference>
<sequence length="460" mass="50963">MSKDFGLFAPVNGIYDEYKSKLITAKEAASMVKSGMYLHFGLMNGIVVDIQEALAERTEELEDVTIIQTMWSYGEKPPVLKNDPHAEHFHCASTHLTKQERAANKDGNFWFLPVQFRENPKLHRECRPTYDIAFLQVAPMDASGNFNIGPQVAEYWGVFQNCDKIIVEVNENLIVTHGVGNYLNINQVDYIVEGSNTPMPTIGSKVPTDIDRRMAENIVEHLEDGATLQLGNGAFPNCVGSLIVDSNLKDLGCHTEMFVDAYLKLYEAGKLTNMKKGINQGKMTFTFAQGTEDLYKWMDNNPMMMSAPVDYVNNVDVIASNHKMTSINSCLQIDLFGQVNSESSGLQHIGGTGGQLDFVMGAFQSEGGKSFLCTPSTRTLKDGTVESLIMPTLPQGSIVSTPRSGVHYIVTEYGAVNLKGKTTYERAKLLISVAHPDFRAELEEEAQKMGIWPTSSKVMK</sequence>
<comment type="caution">
    <text evidence="6">The sequence shown here is derived from an EMBL/GenBank/DDBJ whole genome shotgun (WGS) entry which is preliminary data.</text>
</comment>
<keyword evidence="3" id="KW-0276">Fatty acid metabolism</keyword>
<proteinExistence type="inferred from homology"/>
<protein>
    <recommendedName>
        <fullName evidence="3">Probable butyrate:acetyl-CoA coenzyme A-transferase</fullName>
        <shortName evidence="3">Butyrate CoA-transferase</shortName>
        <ecNumber evidence="3">2.8.3.-</ecNumber>
    </recommendedName>
</protein>
<dbReference type="EMBL" id="MJIE01000001">
    <property type="protein sequence ID" value="OLR57018.1"/>
    <property type="molecule type" value="Genomic_DNA"/>
</dbReference>
<comment type="pathway">
    <text evidence="3">Lipid metabolism; butanoate metabolism.</text>
</comment>
<dbReference type="GO" id="GO:0019605">
    <property type="term" value="P:butyrate metabolic process"/>
    <property type="evidence" value="ECO:0007669"/>
    <property type="project" value="UniProtKB-UniRule"/>
</dbReference>
<comment type="similarity">
    <text evidence="1 3">Belongs to the acetyl-CoA hydrolase/transferase family.</text>
</comment>
<dbReference type="InterPro" id="IPR038460">
    <property type="entry name" value="AcetylCoA_hyd_C_sf"/>
</dbReference>
<reference evidence="6 7" key="1">
    <citation type="journal article" date="2016" name="Appl. Environ. Microbiol.">
        <title>Function and Phylogeny of Bacterial Butyryl Coenzyme A:Acetate Transferases and Their Diversity in the Proximal Colon of Swine.</title>
        <authorList>
            <person name="Trachsel J."/>
            <person name="Bayles D.O."/>
            <person name="Looft T."/>
            <person name="Levine U.Y."/>
            <person name="Allen H.K."/>
        </authorList>
    </citation>
    <scope>NUCLEOTIDE SEQUENCE [LARGE SCALE GENOMIC DNA]</scope>
    <source>
        <strain evidence="6 7">68-3-10</strain>
    </source>
</reference>
<keyword evidence="2 3" id="KW-0808">Transferase</keyword>
<gene>
    <name evidence="6" type="ORF">BHK98_09730</name>
</gene>
<dbReference type="STRING" id="1261640.BHK98_09730"/>
<feature type="binding site" evidence="3">
    <location>
        <position position="354"/>
    </location>
    <ligand>
        <name>CoA</name>
        <dbReference type="ChEBI" id="CHEBI:57287"/>
    </ligand>
</feature>
<feature type="binding site" evidence="3">
    <location>
        <position position="331"/>
    </location>
    <ligand>
        <name>CoA</name>
        <dbReference type="ChEBI" id="CHEBI:57287"/>
    </ligand>
</feature>
<dbReference type="Pfam" id="PF02550">
    <property type="entry name" value="AcetylCoA_hydro"/>
    <property type="match status" value="1"/>
</dbReference>
<dbReference type="GO" id="GO:0006083">
    <property type="term" value="P:acetate metabolic process"/>
    <property type="evidence" value="ECO:0007669"/>
    <property type="project" value="InterPro"/>
</dbReference>
<dbReference type="SUPFAM" id="SSF100950">
    <property type="entry name" value="NagB/RpiA/CoA transferase-like"/>
    <property type="match status" value="2"/>
</dbReference>
<dbReference type="InterPro" id="IPR037171">
    <property type="entry name" value="NagB/RpiA_transferase-like"/>
</dbReference>
<name>A0A1Q9JLB5_9FIRM</name>
<dbReference type="GO" id="GO:0006084">
    <property type="term" value="P:acetyl-CoA metabolic process"/>
    <property type="evidence" value="ECO:0007669"/>
    <property type="project" value="UniProtKB-UniRule"/>
</dbReference>
<dbReference type="AlphaFoldDB" id="A0A1Q9JLB5"/>
<keyword evidence="7" id="KW-1185">Reference proteome</keyword>
<dbReference type="OrthoDB" id="9801795at2"/>
<dbReference type="EC" id="2.8.3.-" evidence="3"/>
<evidence type="ECO:0000256" key="3">
    <source>
        <dbReference type="HAMAP-Rule" id="MF_03228"/>
    </source>
</evidence>
<feature type="active site" description="5-glutamyl coenzyme A thioester intermediate" evidence="3">
    <location>
        <position position="256"/>
    </location>
</feature>
<dbReference type="RefSeq" id="WP_075715126.1">
    <property type="nucleotide sequence ID" value="NZ_MJIE01000001.1"/>
</dbReference>
<dbReference type="PANTHER" id="PTHR21432:SF20">
    <property type="entry name" value="ACETYL-COA HYDROLASE"/>
    <property type="match status" value="1"/>
</dbReference>
<evidence type="ECO:0000256" key="1">
    <source>
        <dbReference type="ARBA" id="ARBA00009632"/>
    </source>
</evidence>
<evidence type="ECO:0000313" key="6">
    <source>
        <dbReference type="EMBL" id="OLR57018.1"/>
    </source>
</evidence>
<evidence type="ECO:0000313" key="7">
    <source>
        <dbReference type="Proteomes" id="UP000187404"/>
    </source>
</evidence>
<evidence type="ECO:0000259" key="4">
    <source>
        <dbReference type="Pfam" id="PF02550"/>
    </source>
</evidence>
<dbReference type="InterPro" id="IPR046433">
    <property type="entry name" value="ActCoA_hydro"/>
</dbReference>
<dbReference type="InterPro" id="IPR026888">
    <property type="entry name" value="AcetylCoA_hyd_C"/>
</dbReference>
<dbReference type="HAMAP" id="MF_03228">
    <property type="entry name" value="But_CoA_trans"/>
    <property type="match status" value="1"/>
</dbReference>
<dbReference type="PANTHER" id="PTHR21432">
    <property type="entry name" value="ACETYL-COA HYDROLASE-RELATED"/>
    <property type="match status" value="1"/>
</dbReference>
<dbReference type="InterPro" id="IPR023990">
    <property type="entry name" value="Butryl-CoA_acetate_CoA_Tfrase"/>
</dbReference>
<comment type="subcellular location">
    <subcellularLocation>
        <location evidence="3">Cytoplasm</location>
    </subcellularLocation>
</comment>
<dbReference type="Gene3D" id="3.40.1080.20">
    <property type="entry name" value="Acetyl-CoA hydrolase/transferase C-terminal domain"/>
    <property type="match status" value="1"/>
</dbReference>
<feature type="domain" description="Acetyl-CoA hydrolase/transferase N-terminal" evidence="4">
    <location>
        <begin position="15"/>
        <end position="200"/>
    </location>
</feature>
<dbReference type="Proteomes" id="UP000187404">
    <property type="component" value="Unassembled WGS sequence"/>
</dbReference>
<comment type="function">
    <text evidence="3">Coenzyme A-transferase that converts butyrate to butyryl-CoA.</text>
</comment>
<keyword evidence="3" id="KW-0963">Cytoplasm</keyword>